<keyword evidence="1" id="KW-1133">Transmembrane helix</keyword>
<dbReference type="Proteomes" id="UP000033740">
    <property type="component" value="Unassembled WGS sequence"/>
</dbReference>
<dbReference type="AlphaFoldDB" id="A0A0F0M1N0"/>
<sequence>MSEKTVLTFDKTALTAPVDRAAARAEAQAALAAEGGGVTARSFASRTWFVGVGTAVGMALIAAAAVLVLIMIVRLATGHGVPLPFAVLAWAVLALPYAYRRIVRIAPQLRDADDRWYRLRRFAPANGLTHALREADPQRRAAVFEAAEGPQLDDPVTASRPRPLEVANLSFHIGGGRARMDIAIAYARFTVRTALPALGIQSVTARGGAAWRPQAPQAVIAVDEEFDKRFRVSCAPEDAATVRALLGADMRSALVDVCGDADVQVVGDEVWFFARQDLRLQDPVVWEWVEDLSALLDRTLDPRPEASVRSDQDTARALRRRKVLRGAGAGRPFVLGCLVPLLLAAIVVVIGAMAG</sequence>
<keyword evidence="3" id="KW-1185">Reference proteome</keyword>
<evidence type="ECO:0000313" key="3">
    <source>
        <dbReference type="Proteomes" id="UP000033740"/>
    </source>
</evidence>
<comment type="caution">
    <text evidence="2">The sequence shown here is derived from an EMBL/GenBank/DDBJ whole genome shotgun (WGS) entry which is preliminary data.</text>
</comment>
<feature type="transmembrane region" description="Helical" evidence="1">
    <location>
        <begin position="48"/>
        <end position="75"/>
    </location>
</feature>
<dbReference type="STRING" id="582680.RS86_00037"/>
<feature type="transmembrane region" description="Helical" evidence="1">
    <location>
        <begin position="81"/>
        <end position="99"/>
    </location>
</feature>
<evidence type="ECO:0000256" key="1">
    <source>
        <dbReference type="SAM" id="Phobius"/>
    </source>
</evidence>
<reference evidence="2 3" key="1">
    <citation type="submission" date="2015-02" db="EMBL/GenBank/DDBJ databases">
        <title>Draft genome sequences of ten Microbacterium spp. with emphasis on heavy metal contaminated environments.</title>
        <authorList>
            <person name="Corretto E."/>
        </authorList>
    </citation>
    <scope>NUCLEOTIDE SEQUENCE [LARGE SCALE GENOMIC DNA]</scope>
    <source>
        <strain evidence="2 3">ARN176</strain>
    </source>
</reference>
<gene>
    <name evidence="2" type="ORF">RS86_00037</name>
</gene>
<keyword evidence="1" id="KW-0812">Transmembrane</keyword>
<proteinExistence type="predicted"/>
<organism evidence="2 3">
    <name type="scientific">Microbacterium azadirachtae</name>
    <dbReference type="NCBI Taxonomy" id="582680"/>
    <lineage>
        <taxon>Bacteria</taxon>
        <taxon>Bacillati</taxon>
        <taxon>Actinomycetota</taxon>
        <taxon>Actinomycetes</taxon>
        <taxon>Micrococcales</taxon>
        <taxon>Microbacteriaceae</taxon>
        <taxon>Microbacterium</taxon>
    </lineage>
</organism>
<dbReference type="PATRIC" id="fig|582680.6.peg.36"/>
<keyword evidence="1" id="KW-0472">Membrane</keyword>
<feature type="transmembrane region" description="Helical" evidence="1">
    <location>
        <begin position="329"/>
        <end position="354"/>
    </location>
</feature>
<accession>A0A0F0M1N0</accession>
<evidence type="ECO:0000313" key="2">
    <source>
        <dbReference type="EMBL" id="KJL38224.1"/>
    </source>
</evidence>
<dbReference type="EMBL" id="JYIX01000008">
    <property type="protein sequence ID" value="KJL38224.1"/>
    <property type="molecule type" value="Genomic_DNA"/>
</dbReference>
<evidence type="ECO:0008006" key="4">
    <source>
        <dbReference type="Google" id="ProtNLM"/>
    </source>
</evidence>
<name>A0A0F0M1N0_9MICO</name>
<dbReference type="RefSeq" id="WP_045270186.1">
    <property type="nucleotide sequence ID" value="NZ_JYIX01000008.1"/>
</dbReference>
<protein>
    <recommendedName>
        <fullName evidence="4">DUF3137 domain-containing protein</fullName>
    </recommendedName>
</protein>